<dbReference type="PANTHER" id="PTHR30093:SF44">
    <property type="entry name" value="TYPE II SECRETION SYSTEM CORE PROTEIN G"/>
    <property type="match status" value="1"/>
</dbReference>
<dbReference type="STRING" id="1802593.A2172_04265"/>
<feature type="transmembrane region" description="Helical" evidence="6">
    <location>
        <begin position="12"/>
        <end position="35"/>
    </location>
</feature>
<comment type="subcellular location">
    <subcellularLocation>
        <location evidence="1">Membrane</location>
        <topology evidence="1">Single-pass membrane protein</topology>
    </subcellularLocation>
</comment>
<evidence type="ECO:0000256" key="4">
    <source>
        <dbReference type="ARBA" id="ARBA00022989"/>
    </source>
</evidence>
<evidence type="ECO:0000256" key="1">
    <source>
        <dbReference type="ARBA" id="ARBA00004167"/>
    </source>
</evidence>
<evidence type="ECO:0000313" key="8">
    <source>
        <dbReference type="Proteomes" id="UP000176631"/>
    </source>
</evidence>
<evidence type="ECO:0000256" key="2">
    <source>
        <dbReference type="ARBA" id="ARBA00022481"/>
    </source>
</evidence>
<evidence type="ECO:0000256" key="5">
    <source>
        <dbReference type="ARBA" id="ARBA00023136"/>
    </source>
</evidence>
<keyword evidence="2" id="KW-0488">Methylation</keyword>
<proteinExistence type="predicted"/>
<evidence type="ECO:0008006" key="9">
    <source>
        <dbReference type="Google" id="ProtNLM"/>
    </source>
</evidence>
<dbReference type="InterPro" id="IPR012902">
    <property type="entry name" value="N_methyl_site"/>
</dbReference>
<keyword evidence="4 6" id="KW-1133">Transmembrane helix</keyword>
<gene>
    <name evidence="7" type="ORF">A2172_04265</name>
</gene>
<dbReference type="EMBL" id="MHCP01000025">
    <property type="protein sequence ID" value="OGY23415.1"/>
    <property type="molecule type" value="Genomic_DNA"/>
</dbReference>
<sequence length="142" mass="15711">MISKVWQSKKGFTLVELLVVIAIIGVLVTIVVVAINPVRVIQNSQDTKHRSELNQVKTALQLYYNENKRYPAVAEFGTGGTIPFSPTYVRDADMLSPTKITYTLPTSDYLAYTTVNHTTADDTNSVTKCGGTGTNRYYICPD</sequence>
<evidence type="ECO:0000256" key="3">
    <source>
        <dbReference type="ARBA" id="ARBA00022692"/>
    </source>
</evidence>
<accession>A0A1G1W6W1</accession>
<evidence type="ECO:0000313" key="7">
    <source>
        <dbReference type="EMBL" id="OGY23415.1"/>
    </source>
</evidence>
<name>A0A1G1W6W1_9BACT</name>
<dbReference type="InterPro" id="IPR045584">
    <property type="entry name" value="Pilin-like"/>
</dbReference>
<dbReference type="Gene3D" id="3.30.700.10">
    <property type="entry name" value="Glycoprotein, Type 4 Pilin"/>
    <property type="match status" value="1"/>
</dbReference>
<dbReference type="SUPFAM" id="SSF54523">
    <property type="entry name" value="Pili subunits"/>
    <property type="match status" value="1"/>
</dbReference>
<dbReference type="NCBIfam" id="TIGR02532">
    <property type="entry name" value="IV_pilin_GFxxxE"/>
    <property type="match status" value="1"/>
</dbReference>
<dbReference type="PANTHER" id="PTHR30093">
    <property type="entry name" value="GENERAL SECRETION PATHWAY PROTEIN G"/>
    <property type="match status" value="1"/>
</dbReference>
<dbReference type="PROSITE" id="PS00409">
    <property type="entry name" value="PROKAR_NTER_METHYL"/>
    <property type="match status" value="1"/>
</dbReference>
<reference evidence="7 8" key="1">
    <citation type="journal article" date="2016" name="Nat. Commun.">
        <title>Thousands of microbial genomes shed light on interconnected biogeochemical processes in an aquifer system.</title>
        <authorList>
            <person name="Anantharaman K."/>
            <person name="Brown C.T."/>
            <person name="Hug L.A."/>
            <person name="Sharon I."/>
            <person name="Castelle C.J."/>
            <person name="Probst A.J."/>
            <person name="Thomas B.C."/>
            <person name="Singh A."/>
            <person name="Wilkins M.J."/>
            <person name="Karaoz U."/>
            <person name="Brodie E.L."/>
            <person name="Williams K.H."/>
            <person name="Hubbard S.S."/>
            <person name="Banfield J.F."/>
        </authorList>
    </citation>
    <scope>NUCLEOTIDE SEQUENCE [LARGE SCALE GENOMIC DNA]</scope>
</reference>
<organism evidence="7 8">
    <name type="scientific">Candidatus Woykebacteria bacterium RBG_13_40_15</name>
    <dbReference type="NCBI Taxonomy" id="1802593"/>
    <lineage>
        <taxon>Bacteria</taxon>
        <taxon>Candidatus Woykeibacteriota</taxon>
    </lineage>
</organism>
<comment type="caution">
    <text evidence="7">The sequence shown here is derived from an EMBL/GenBank/DDBJ whole genome shotgun (WGS) entry which is preliminary data.</text>
</comment>
<dbReference type="Pfam" id="PF07963">
    <property type="entry name" value="N_methyl"/>
    <property type="match status" value="1"/>
</dbReference>
<keyword evidence="3 6" id="KW-0812">Transmembrane</keyword>
<dbReference type="AlphaFoldDB" id="A0A1G1W6W1"/>
<dbReference type="Proteomes" id="UP000176631">
    <property type="component" value="Unassembled WGS sequence"/>
</dbReference>
<evidence type="ECO:0000256" key="6">
    <source>
        <dbReference type="SAM" id="Phobius"/>
    </source>
</evidence>
<dbReference type="GO" id="GO:0016020">
    <property type="term" value="C:membrane"/>
    <property type="evidence" value="ECO:0007669"/>
    <property type="project" value="UniProtKB-SubCell"/>
</dbReference>
<keyword evidence="5 6" id="KW-0472">Membrane</keyword>
<protein>
    <recommendedName>
        <fullName evidence="9">Type II secretion system protein GspG C-terminal domain-containing protein</fullName>
    </recommendedName>
</protein>